<reference evidence="3" key="1">
    <citation type="submission" date="2018-05" db="EMBL/GenBank/DDBJ databases">
        <authorList>
            <person name="Lanie J.A."/>
            <person name="Ng W.-L."/>
            <person name="Kazmierczak K.M."/>
            <person name="Andrzejewski T.M."/>
            <person name="Davidsen T.M."/>
            <person name="Wayne K.J."/>
            <person name="Tettelin H."/>
            <person name="Glass J.I."/>
            <person name="Rusch D."/>
            <person name="Podicherti R."/>
            <person name="Tsui H.-C.T."/>
            <person name="Winkler M.E."/>
        </authorList>
    </citation>
    <scope>NUCLEOTIDE SEQUENCE</scope>
</reference>
<accession>A0A381TIQ2</accession>
<dbReference type="PANTHER" id="PTHR13947:SF37">
    <property type="entry name" value="LD18367P"/>
    <property type="match status" value="1"/>
</dbReference>
<organism evidence="3">
    <name type="scientific">marine metagenome</name>
    <dbReference type="NCBI Taxonomy" id="408172"/>
    <lineage>
        <taxon>unclassified sequences</taxon>
        <taxon>metagenomes</taxon>
        <taxon>ecological metagenomes</taxon>
    </lineage>
</organism>
<feature type="domain" description="N-acetyltransferase" evidence="2">
    <location>
        <begin position="7"/>
        <end position="163"/>
    </location>
</feature>
<gene>
    <name evidence="3" type="ORF">METZ01_LOCUS68840</name>
</gene>
<dbReference type="PROSITE" id="PS51186">
    <property type="entry name" value="GNAT"/>
    <property type="match status" value="1"/>
</dbReference>
<name>A0A381TIQ2_9ZZZZ</name>
<sequence>MSGRSILNIRDFAPGDLAQVHELFADGLMEFAGEHKDRVCSYVNHALRDDLADIPTHYMSHDRGNFWVVESGRSIVGIVGIQPTGKKEEAELRRMSVSSLVRRQGIGRMLLATTDEFCRKKGYSRIGLSTVDILQPALAMYGRNGYRTLKIEQYGEPPGKPLAVHFLVKELYQSG</sequence>
<dbReference type="PANTHER" id="PTHR13947">
    <property type="entry name" value="GNAT FAMILY N-ACETYLTRANSFERASE"/>
    <property type="match status" value="1"/>
</dbReference>
<dbReference type="InterPro" id="IPR016181">
    <property type="entry name" value="Acyl_CoA_acyltransferase"/>
</dbReference>
<protein>
    <recommendedName>
        <fullName evidence="2">N-acetyltransferase domain-containing protein</fullName>
    </recommendedName>
</protein>
<dbReference type="InterPro" id="IPR050769">
    <property type="entry name" value="NAT_camello-type"/>
</dbReference>
<dbReference type="Gene3D" id="3.40.630.30">
    <property type="match status" value="1"/>
</dbReference>
<evidence type="ECO:0000256" key="1">
    <source>
        <dbReference type="ARBA" id="ARBA00022679"/>
    </source>
</evidence>
<dbReference type="CDD" id="cd04301">
    <property type="entry name" value="NAT_SF"/>
    <property type="match status" value="1"/>
</dbReference>
<dbReference type="SUPFAM" id="SSF55729">
    <property type="entry name" value="Acyl-CoA N-acyltransferases (Nat)"/>
    <property type="match status" value="1"/>
</dbReference>
<dbReference type="Pfam" id="PF00583">
    <property type="entry name" value="Acetyltransf_1"/>
    <property type="match status" value="1"/>
</dbReference>
<evidence type="ECO:0000259" key="2">
    <source>
        <dbReference type="PROSITE" id="PS51186"/>
    </source>
</evidence>
<proteinExistence type="predicted"/>
<dbReference type="InterPro" id="IPR000182">
    <property type="entry name" value="GNAT_dom"/>
</dbReference>
<dbReference type="AlphaFoldDB" id="A0A381TIQ2"/>
<evidence type="ECO:0000313" key="3">
    <source>
        <dbReference type="EMBL" id="SVA15986.1"/>
    </source>
</evidence>
<dbReference type="EMBL" id="UINC01004665">
    <property type="protein sequence ID" value="SVA15986.1"/>
    <property type="molecule type" value="Genomic_DNA"/>
</dbReference>
<dbReference type="GO" id="GO:0008080">
    <property type="term" value="F:N-acetyltransferase activity"/>
    <property type="evidence" value="ECO:0007669"/>
    <property type="project" value="InterPro"/>
</dbReference>
<keyword evidence="1" id="KW-0808">Transferase</keyword>